<keyword evidence="7" id="KW-1185">Reference proteome</keyword>
<accession>A0AAD7GDR3</accession>
<dbReference type="PROSITE" id="PS50865">
    <property type="entry name" value="ZF_MYND_2"/>
    <property type="match status" value="1"/>
</dbReference>
<evidence type="ECO:0000256" key="2">
    <source>
        <dbReference type="ARBA" id="ARBA00022771"/>
    </source>
</evidence>
<dbReference type="Proteomes" id="UP001221757">
    <property type="component" value="Unassembled WGS sequence"/>
</dbReference>
<sequence length="380" mass="42435">MDRRWGAEGEYGTGGGNLVSEESMHNLQIAEDLCRKGKPNDAVPYLMIALKDKNNFDAEIKMAFLSPDLFFSVEVLESAEARARALLIQHLGADCFNDCGPCVGKFWDILLTRPYMRVLEALVRMYFETKQYGKAATTIIEMLRLCPGDNMQQRAWLGPLLIRAGRPADALFFCQTWIQFAGKGTLIKGGTAFRAPSDKLLSPDSEEQYAQYPAGNLAHTAALAAFKLWGPCPQAAQLLRIAARTNPAILARIIGRRAQPVEGKMTPRARNGPEDAHDYLWIAQDLWMEPAVWDWACTADPNVLGAILRCCTRPECTAEETEATQFKRCAACQQVMYCGLACQKADWTRHKPDCRKQMEYKKMLKNIANHKPPTDAVGRG</sequence>
<comment type="caution">
    <text evidence="6">The sequence shown here is derived from an EMBL/GenBank/DDBJ whole genome shotgun (WGS) entry which is preliminary data.</text>
</comment>
<keyword evidence="2 4" id="KW-0863">Zinc-finger</keyword>
<name>A0AAD7GDR3_MYCRO</name>
<dbReference type="Pfam" id="PF01753">
    <property type="entry name" value="zf-MYND"/>
    <property type="match status" value="1"/>
</dbReference>
<evidence type="ECO:0000259" key="5">
    <source>
        <dbReference type="PROSITE" id="PS50865"/>
    </source>
</evidence>
<dbReference type="InterPro" id="IPR002893">
    <property type="entry name" value="Znf_MYND"/>
</dbReference>
<reference evidence="6" key="1">
    <citation type="submission" date="2023-03" db="EMBL/GenBank/DDBJ databases">
        <title>Massive genome expansion in bonnet fungi (Mycena s.s.) driven by repeated elements and novel gene families across ecological guilds.</title>
        <authorList>
            <consortium name="Lawrence Berkeley National Laboratory"/>
            <person name="Harder C.B."/>
            <person name="Miyauchi S."/>
            <person name="Viragh M."/>
            <person name="Kuo A."/>
            <person name="Thoen E."/>
            <person name="Andreopoulos B."/>
            <person name="Lu D."/>
            <person name="Skrede I."/>
            <person name="Drula E."/>
            <person name="Henrissat B."/>
            <person name="Morin E."/>
            <person name="Kohler A."/>
            <person name="Barry K."/>
            <person name="LaButti K."/>
            <person name="Morin E."/>
            <person name="Salamov A."/>
            <person name="Lipzen A."/>
            <person name="Mereny Z."/>
            <person name="Hegedus B."/>
            <person name="Baldrian P."/>
            <person name="Stursova M."/>
            <person name="Weitz H."/>
            <person name="Taylor A."/>
            <person name="Grigoriev I.V."/>
            <person name="Nagy L.G."/>
            <person name="Martin F."/>
            <person name="Kauserud H."/>
        </authorList>
    </citation>
    <scope>NUCLEOTIDE SEQUENCE</scope>
    <source>
        <strain evidence="6">CBHHK067</strain>
    </source>
</reference>
<gene>
    <name evidence="6" type="ORF">B0H17DRAFT_1066332</name>
</gene>
<protein>
    <recommendedName>
        <fullName evidence="5">MYND-type domain-containing protein</fullName>
    </recommendedName>
</protein>
<dbReference type="GO" id="GO:0008270">
    <property type="term" value="F:zinc ion binding"/>
    <property type="evidence" value="ECO:0007669"/>
    <property type="project" value="UniProtKB-KW"/>
</dbReference>
<dbReference type="SUPFAM" id="SSF144232">
    <property type="entry name" value="HIT/MYND zinc finger-like"/>
    <property type="match status" value="1"/>
</dbReference>
<evidence type="ECO:0000256" key="4">
    <source>
        <dbReference type="PROSITE-ProRule" id="PRU00134"/>
    </source>
</evidence>
<dbReference type="AlphaFoldDB" id="A0AAD7GDR3"/>
<organism evidence="6 7">
    <name type="scientific">Mycena rosella</name>
    <name type="common">Pink bonnet</name>
    <name type="synonym">Agaricus rosellus</name>
    <dbReference type="NCBI Taxonomy" id="1033263"/>
    <lineage>
        <taxon>Eukaryota</taxon>
        <taxon>Fungi</taxon>
        <taxon>Dikarya</taxon>
        <taxon>Basidiomycota</taxon>
        <taxon>Agaricomycotina</taxon>
        <taxon>Agaricomycetes</taxon>
        <taxon>Agaricomycetidae</taxon>
        <taxon>Agaricales</taxon>
        <taxon>Marasmiineae</taxon>
        <taxon>Mycenaceae</taxon>
        <taxon>Mycena</taxon>
    </lineage>
</organism>
<proteinExistence type="predicted"/>
<evidence type="ECO:0000256" key="1">
    <source>
        <dbReference type="ARBA" id="ARBA00022723"/>
    </source>
</evidence>
<evidence type="ECO:0000313" key="6">
    <source>
        <dbReference type="EMBL" id="KAJ7689612.1"/>
    </source>
</evidence>
<keyword evidence="1" id="KW-0479">Metal-binding</keyword>
<keyword evidence="3" id="KW-0862">Zinc</keyword>
<evidence type="ECO:0000313" key="7">
    <source>
        <dbReference type="Proteomes" id="UP001221757"/>
    </source>
</evidence>
<evidence type="ECO:0000256" key="3">
    <source>
        <dbReference type="ARBA" id="ARBA00022833"/>
    </source>
</evidence>
<feature type="domain" description="MYND-type" evidence="5">
    <location>
        <begin position="316"/>
        <end position="354"/>
    </location>
</feature>
<dbReference type="Gene3D" id="6.10.140.2220">
    <property type="match status" value="1"/>
</dbReference>
<dbReference type="EMBL" id="JARKIE010000071">
    <property type="protein sequence ID" value="KAJ7689612.1"/>
    <property type="molecule type" value="Genomic_DNA"/>
</dbReference>